<dbReference type="Gene3D" id="3.80.10.10">
    <property type="entry name" value="Ribonuclease Inhibitor"/>
    <property type="match status" value="1"/>
</dbReference>
<comment type="caution">
    <text evidence="1">The sequence shown here is derived from an EMBL/GenBank/DDBJ whole genome shotgun (WGS) entry which is preliminary data.</text>
</comment>
<proteinExistence type="predicted"/>
<dbReference type="SUPFAM" id="SSF52047">
    <property type="entry name" value="RNI-like"/>
    <property type="match status" value="1"/>
</dbReference>
<dbReference type="EMBL" id="JACYCF010000019">
    <property type="protein sequence ID" value="KAF8750658.1"/>
    <property type="molecule type" value="Genomic_DNA"/>
</dbReference>
<dbReference type="InterPro" id="IPR032675">
    <property type="entry name" value="LRR_dom_sf"/>
</dbReference>
<gene>
    <name evidence="1" type="ORF">RHS01_09124</name>
</gene>
<evidence type="ECO:0000313" key="1">
    <source>
        <dbReference type="EMBL" id="KAF8750658.1"/>
    </source>
</evidence>
<protein>
    <submittedName>
        <fullName evidence="1">Uncharacterized protein</fullName>
    </submittedName>
</protein>
<dbReference type="Proteomes" id="UP000614334">
    <property type="component" value="Unassembled WGS sequence"/>
</dbReference>
<accession>A0A8H7I7K3</accession>
<reference evidence="1" key="1">
    <citation type="submission" date="2020-09" db="EMBL/GenBank/DDBJ databases">
        <title>Comparative genome analyses of four rice-infecting Rhizoctonia solani isolates reveal extensive enrichment of homogalacturonan modification genes.</title>
        <authorList>
            <person name="Lee D.-Y."/>
            <person name="Jeon J."/>
            <person name="Kim K.-T."/>
            <person name="Cheong K."/>
            <person name="Song H."/>
            <person name="Choi G."/>
            <person name="Ko J."/>
            <person name="Opiyo S.O."/>
            <person name="Zuo S."/>
            <person name="Madhav S."/>
            <person name="Lee Y.-H."/>
            <person name="Wang G.-L."/>
        </authorList>
    </citation>
    <scope>NUCLEOTIDE SEQUENCE</scope>
    <source>
        <strain evidence="1">AG1-IA B2</strain>
    </source>
</reference>
<sequence length="481" mass="54515">MRLIPGSGAYLMNDLDTSLVKNLQPLVAQALTRVRFYAPYVKELSRHRRNKQSNVIWDRLFKLVGTESILTNLEILRISLAIPSMNTVPDPVPFISAFLTPTMVEIDHSRQAHRYMEPYILSHLVSTIAQQSPHLRSLKLSNVAEQTRMGPIHAGQLANSLAQLRNLRILGIGPVALDPQVLAALGSLPYLESLTLSEPYDPLGLFSLERIDKPPYESLPHDSFPSLWHLEINPHFTSDSANQTWNIVSLFQHLTSIYVRINTHVTQAHICGFVRSICQGSPLVTTLRLDYDNNSSGYVSWVSAEIMDSLAQLPLRRLWLVGKGGYYDAPRWDSEQLALALPKLEDLRIRNYLFTFNDLVFMAKHMPRLQQLSLSVHLNNWPSIDELHTLRLSSSLSRLHFNMHIFRNDLYALETSFGLSDNFSKTIAAGLHALWPKGVTCSTRQRSSNNFEILSVDKINKALGCLHKVEHVNETEIMLQT</sequence>
<evidence type="ECO:0000313" key="2">
    <source>
        <dbReference type="Proteomes" id="UP000614334"/>
    </source>
</evidence>
<dbReference type="AlphaFoldDB" id="A0A8H7I7K3"/>
<organism evidence="1 2">
    <name type="scientific">Rhizoctonia solani</name>
    <dbReference type="NCBI Taxonomy" id="456999"/>
    <lineage>
        <taxon>Eukaryota</taxon>
        <taxon>Fungi</taxon>
        <taxon>Dikarya</taxon>
        <taxon>Basidiomycota</taxon>
        <taxon>Agaricomycotina</taxon>
        <taxon>Agaricomycetes</taxon>
        <taxon>Cantharellales</taxon>
        <taxon>Ceratobasidiaceae</taxon>
        <taxon>Rhizoctonia</taxon>
    </lineage>
</organism>
<name>A0A8H7I7K3_9AGAM</name>